<feature type="transmembrane region" description="Helical" evidence="2">
    <location>
        <begin position="7"/>
        <end position="25"/>
    </location>
</feature>
<proteinExistence type="predicted"/>
<comment type="caution">
    <text evidence="3">The sequence shown here is derived from an EMBL/GenBank/DDBJ whole genome shotgun (WGS) entry which is preliminary data.</text>
</comment>
<gene>
    <name evidence="3" type="ORF">SAMN06265222_105260</name>
</gene>
<evidence type="ECO:0000313" key="4">
    <source>
        <dbReference type="Proteomes" id="UP001158067"/>
    </source>
</evidence>
<evidence type="ECO:0000313" key="3">
    <source>
        <dbReference type="EMBL" id="SMP57104.1"/>
    </source>
</evidence>
<keyword evidence="4" id="KW-1185">Reference proteome</keyword>
<feature type="coiled-coil region" evidence="1">
    <location>
        <begin position="507"/>
        <end position="560"/>
    </location>
</feature>
<dbReference type="InterPro" id="IPR019934">
    <property type="entry name" value="CHP03545"/>
</dbReference>
<evidence type="ECO:0000256" key="1">
    <source>
        <dbReference type="SAM" id="Coils"/>
    </source>
</evidence>
<keyword evidence="2" id="KW-0472">Membrane</keyword>
<protein>
    <submittedName>
        <fullName evidence="3">TIGR03545 family protein</fullName>
    </submittedName>
</protein>
<keyword evidence="2" id="KW-0812">Transmembrane</keyword>
<name>A0ABY1Q299_9BACT</name>
<dbReference type="RefSeq" id="WP_283432718.1">
    <property type="nucleotide sequence ID" value="NZ_FXUG01000005.1"/>
</dbReference>
<organism evidence="3 4">
    <name type="scientific">Neorhodopirellula lusitana</name>
    <dbReference type="NCBI Taxonomy" id="445327"/>
    <lineage>
        <taxon>Bacteria</taxon>
        <taxon>Pseudomonadati</taxon>
        <taxon>Planctomycetota</taxon>
        <taxon>Planctomycetia</taxon>
        <taxon>Pirellulales</taxon>
        <taxon>Pirellulaceae</taxon>
        <taxon>Neorhodopirellula</taxon>
    </lineage>
</organism>
<accession>A0ABY1Q299</accession>
<dbReference type="EMBL" id="FXUG01000005">
    <property type="protein sequence ID" value="SMP57104.1"/>
    <property type="molecule type" value="Genomic_DNA"/>
</dbReference>
<dbReference type="Proteomes" id="UP001158067">
    <property type="component" value="Unassembled WGS sequence"/>
</dbReference>
<keyword evidence="1" id="KW-0175">Coiled coil</keyword>
<keyword evidence="2" id="KW-1133">Transmembrane helix</keyword>
<sequence length="584" mass="65367">MIRWRFILTRLIIVVAILMILRWGLGPMAGFITVTGLESSTGAKAEIGKTQVDLFPPRIHYTDVHIADPRDGKEMRDAFVAESVDLIIDGDALLRRRWVISQGKISGLEIGSQRELSGHYDGVDEPTDTSGAGSMIEKLLANATDGLGDQVESMGENLQTVRTGDEIRRKWKSEYETLVTRARTLEERVRTIRDAAKGIDNPLRDWPELERTLTEARQAREDLLVVRQAMDQLPDQMRADLQRLEQARQADLAMVDQYVPGNLADSKNFGVDLISAEIRKSLAQLRGYLDGGRTLANYTVVAPDAERIRGEDYDFLGRSRRPEMLIRECEVSGLMRADGKAYTLTGVVENMTPQPQLLENPTRARLLLEGPETVQVDYTRDRRDGEQLDRLTLHWPQMKADTMRLGDRKNAGLAISGGQREVWVQLDSRGEMVQGRLVSKQVGVNLHLDVEGKAATSSAVMSMNQSLANVDTIEVDAQFQGDWKDMNLDLNTNLGRVFNDAARGVIAQQVASNKAKLTAKVEEVHREQLLELREWMSNQQNEAQSLLAKADQSIEEMSQKVLSEVGDADSYLGKLRTAFGKSLR</sequence>
<dbReference type="NCBIfam" id="TIGR03545">
    <property type="entry name" value="TIGR03545 family protein"/>
    <property type="match status" value="1"/>
</dbReference>
<reference evidence="3 4" key="1">
    <citation type="submission" date="2017-05" db="EMBL/GenBank/DDBJ databases">
        <authorList>
            <person name="Varghese N."/>
            <person name="Submissions S."/>
        </authorList>
    </citation>
    <scope>NUCLEOTIDE SEQUENCE [LARGE SCALE GENOMIC DNA]</scope>
    <source>
        <strain evidence="3 4">DSM 25457</strain>
    </source>
</reference>
<evidence type="ECO:0000256" key="2">
    <source>
        <dbReference type="SAM" id="Phobius"/>
    </source>
</evidence>